<dbReference type="GO" id="GO:0005524">
    <property type="term" value="F:ATP binding"/>
    <property type="evidence" value="ECO:0007669"/>
    <property type="project" value="InterPro"/>
</dbReference>
<dbReference type="InterPro" id="IPR001245">
    <property type="entry name" value="Ser-Thr/Tyr_kinase_cat_dom"/>
</dbReference>
<name>A0A5M3YQ26_ASPTE</name>
<reference evidence="1 2" key="1">
    <citation type="submission" date="2020-01" db="EMBL/GenBank/DDBJ databases">
        <title>Aspergillus terreus IFO 6365 whole genome shotgun sequence.</title>
        <authorList>
            <person name="Kanamasa S."/>
            <person name="Takahashi H."/>
        </authorList>
    </citation>
    <scope>NUCLEOTIDE SEQUENCE [LARGE SCALE GENOMIC DNA]</scope>
    <source>
        <strain evidence="1 2">IFO 6365</strain>
    </source>
</reference>
<dbReference type="SUPFAM" id="SSF56112">
    <property type="entry name" value="Protein kinase-like (PK-like)"/>
    <property type="match status" value="1"/>
</dbReference>
<dbReference type="AlphaFoldDB" id="A0A5M3YQ26"/>
<dbReference type="InterPro" id="IPR011009">
    <property type="entry name" value="Kinase-like_dom_sf"/>
</dbReference>
<gene>
    <name evidence="1" type="ORF">ATEIFO6365_0004075100</name>
</gene>
<dbReference type="Proteomes" id="UP000452235">
    <property type="component" value="Unassembled WGS sequence"/>
</dbReference>
<accession>A0A5M3YQ26</accession>
<protein>
    <submittedName>
        <fullName evidence="1">Uncharacterized protein</fullName>
    </submittedName>
</protein>
<sequence length="267" mass="30457">MVSEPDLIGLGRVGCVKRFGDVAVKTANQWPVPHDASEYTMSVYNHMNRTNEESLKSEGRIYQHLVNVEGVLQPFKISDTEIRMPYVRHESLEKYLNANQATVGNARLLRWFHDAARIISRVHERRVIVADIAARNFLVNDDLSILLCDFSESVIVTEGENLDAFIPEDFLSFKLDIARFGSMIYKIVSGQRYEFYVDTRIERGLDDGEAKAYKEWPTDEQLPNTEGVFLGDIIRRCWLKDGFSKMKKVCTALQSLQNTEAKWGAAG</sequence>
<dbReference type="EMBL" id="BLJY01000004">
    <property type="protein sequence ID" value="GFF15632.1"/>
    <property type="molecule type" value="Genomic_DNA"/>
</dbReference>
<keyword evidence="2" id="KW-1185">Reference proteome</keyword>
<proteinExistence type="predicted"/>
<comment type="caution">
    <text evidence="1">The sequence shown here is derived from an EMBL/GenBank/DDBJ whole genome shotgun (WGS) entry which is preliminary data.</text>
</comment>
<evidence type="ECO:0000313" key="2">
    <source>
        <dbReference type="Proteomes" id="UP000452235"/>
    </source>
</evidence>
<dbReference type="InterPro" id="IPR000719">
    <property type="entry name" value="Prot_kinase_dom"/>
</dbReference>
<organism evidence="1 2">
    <name type="scientific">Aspergillus terreus</name>
    <dbReference type="NCBI Taxonomy" id="33178"/>
    <lineage>
        <taxon>Eukaryota</taxon>
        <taxon>Fungi</taxon>
        <taxon>Dikarya</taxon>
        <taxon>Ascomycota</taxon>
        <taxon>Pezizomycotina</taxon>
        <taxon>Eurotiomycetes</taxon>
        <taxon>Eurotiomycetidae</taxon>
        <taxon>Eurotiales</taxon>
        <taxon>Aspergillaceae</taxon>
        <taxon>Aspergillus</taxon>
        <taxon>Aspergillus subgen. Circumdati</taxon>
    </lineage>
</organism>
<dbReference type="OrthoDB" id="1668230at2759"/>
<dbReference type="PROSITE" id="PS50011">
    <property type="entry name" value="PROTEIN_KINASE_DOM"/>
    <property type="match status" value="1"/>
</dbReference>
<dbReference type="Pfam" id="PF07714">
    <property type="entry name" value="PK_Tyr_Ser-Thr"/>
    <property type="match status" value="1"/>
</dbReference>
<evidence type="ECO:0000313" key="1">
    <source>
        <dbReference type="EMBL" id="GFF15632.1"/>
    </source>
</evidence>
<dbReference type="Gene3D" id="1.10.510.10">
    <property type="entry name" value="Transferase(Phosphotransferase) domain 1"/>
    <property type="match status" value="1"/>
</dbReference>
<dbReference type="GO" id="GO:0004672">
    <property type="term" value="F:protein kinase activity"/>
    <property type="evidence" value="ECO:0007669"/>
    <property type="project" value="InterPro"/>
</dbReference>
<dbReference type="VEuPathDB" id="FungiDB:ATEG_04760"/>